<dbReference type="InterPro" id="IPR002401">
    <property type="entry name" value="Cyt_P450_E_grp-I"/>
</dbReference>
<evidence type="ECO:0000256" key="11">
    <source>
        <dbReference type="ARBA" id="ARBA00023033"/>
    </source>
</evidence>
<reference evidence="16 17" key="1">
    <citation type="journal article" date="2018" name="Elife">
        <title>Firefly genomes illuminate parallel origins of bioluminescence in beetles.</title>
        <authorList>
            <person name="Fallon T.R."/>
            <person name="Lower S.E."/>
            <person name="Chang C.H."/>
            <person name="Bessho-Uehara M."/>
            <person name="Martin G.J."/>
            <person name="Bewick A.J."/>
            <person name="Behringer M."/>
            <person name="Debat H.J."/>
            <person name="Wong I."/>
            <person name="Day J.C."/>
            <person name="Suvorov A."/>
            <person name="Silva C.J."/>
            <person name="Stanger-Hall K.F."/>
            <person name="Hall D.W."/>
            <person name="Schmitz R.J."/>
            <person name="Nelson D.R."/>
            <person name="Lewis S.M."/>
            <person name="Shigenobu S."/>
            <person name="Bybee S.M."/>
            <person name="Larracuente A.M."/>
            <person name="Oba Y."/>
            <person name="Weng J.K."/>
        </authorList>
    </citation>
    <scope>NUCLEOTIDE SEQUENCE [LARGE SCALE GENOMIC DNA]</scope>
    <source>
        <strain evidence="16">1611_PpyrPB1</strain>
        <tissue evidence="16">Whole body</tissue>
    </source>
</reference>
<feature type="binding site" description="axial binding residue" evidence="13">
    <location>
        <position position="464"/>
    </location>
    <ligand>
        <name>heme</name>
        <dbReference type="ChEBI" id="CHEBI:30413"/>
    </ligand>
    <ligandPart>
        <name>Fe</name>
        <dbReference type="ChEBI" id="CHEBI:18248"/>
    </ligandPart>
</feature>
<evidence type="ECO:0000256" key="9">
    <source>
        <dbReference type="ARBA" id="ARBA00023002"/>
    </source>
</evidence>
<dbReference type="PRINTS" id="PR00385">
    <property type="entry name" value="P450"/>
</dbReference>
<dbReference type="PANTHER" id="PTHR24292:SF100">
    <property type="entry name" value="CYTOCHROME P450 6A16, ISOFORM B-RELATED"/>
    <property type="match status" value="1"/>
</dbReference>
<proteinExistence type="inferred from homology"/>
<comment type="similarity">
    <text evidence="4 14">Belongs to the cytochrome P450 family.</text>
</comment>
<evidence type="ECO:0000256" key="10">
    <source>
        <dbReference type="ARBA" id="ARBA00023004"/>
    </source>
</evidence>
<gene>
    <name evidence="16" type="ORF">PPYR_02857</name>
</gene>
<dbReference type="PROSITE" id="PS00086">
    <property type="entry name" value="CYTOCHROME_P450"/>
    <property type="match status" value="1"/>
</dbReference>
<dbReference type="InParanoid" id="A0A5N4A160"/>
<dbReference type="GO" id="GO:0005506">
    <property type="term" value="F:iron ion binding"/>
    <property type="evidence" value="ECO:0007669"/>
    <property type="project" value="InterPro"/>
</dbReference>
<keyword evidence="8" id="KW-0492">Microsome</keyword>
<dbReference type="CDD" id="cd11056">
    <property type="entry name" value="CYP6-like"/>
    <property type="match status" value="1"/>
</dbReference>
<keyword evidence="9 14" id="KW-0560">Oxidoreductase</keyword>
<evidence type="ECO:0000256" key="8">
    <source>
        <dbReference type="ARBA" id="ARBA00022848"/>
    </source>
</evidence>
<accession>A0A5N4A160</accession>
<organism evidence="16 17">
    <name type="scientific">Photinus pyralis</name>
    <name type="common">Common eastern firefly</name>
    <name type="synonym">Lampyris pyralis</name>
    <dbReference type="NCBI Taxonomy" id="7054"/>
    <lineage>
        <taxon>Eukaryota</taxon>
        <taxon>Metazoa</taxon>
        <taxon>Ecdysozoa</taxon>
        <taxon>Arthropoda</taxon>
        <taxon>Hexapoda</taxon>
        <taxon>Insecta</taxon>
        <taxon>Pterygota</taxon>
        <taxon>Neoptera</taxon>
        <taxon>Endopterygota</taxon>
        <taxon>Coleoptera</taxon>
        <taxon>Polyphaga</taxon>
        <taxon>Elateriformia</taxon>
        <taxon>Elateroidea</taxon>
        <taxon>Lampyridae</taxon>
        <taxon>Lampyrinae</taxon>
        <taxon>Photinus</taxon>
    </lineage>
</organism>
<dbReference type="Pfam" id="PF00067">
    <property type="entry name" value="p450"/>
    <property type="match status" value="1"/>
</dbReference>
<dbReference type="InterPro" id="IPR050476">
    <property type="entry name" value="Insect_CytP450_Detox"/>
</dbReference>
<evidence type="ECO:0008006" key="18">
    <source>
        <dbReference type="Google" id="ProtNLM"/>
    </source>
</evidence>
<dbReference type="PANTHER" id="PTHR24292">
    <property type="entry name" value="CYTOCHROME P450"/>
    <property type="match status" value="1"/>
</dbReference>
<dbReference type="InterPro" id="IPR001128">
    <property type="entry name" value="Cyt_P450"/>
</dbReference>
<feature type="transmembrane region" description="Helical" evidence="15">
    <location>
        <begin position="6"/>
        <end position="29"/>
    </location>
</feature>
<evidence type="ECO:0000256" key="14">
    <source>
        <dbReference type="RuleBase" id="RU000461"/>
    </source>
</evidence>
<dbReference type="GO" id="GO:0004497">
    <property type="term" value="F:monooxygenase activity"/>
    <property type="evidence" value="ECO:0007669"/>
    <property type="project" value="UniProtKB-KW"/>
</dbReference>
<keyword evidence="15" id="KW-0812">Transmembrane</keyword>
<dbReference type="PRINTS" id="PR00463">
    <property type="entry name" value="EP450I"/>
</dbReference>
<evidence type="ECO:0000256" key="12">
    <source>
        <dbReference type="ARBA" id="ARBA00023136"/>
    </source>
</evidence>
<keyword evidence="10 13" id="KW-0408">Iron</keyword>
<comment type="caution">
    <text evidence="16">The sequence shown here is derived from an EMBL/GenBank/DDBJ whole genome shotgun (WGS) entry which is preliminary data.</text>
</comment>
<name>A0A5N4A160_PHOPY</name>
<evidence type="ECO:0000256" key="3">
    <source>
        <dbReference type="ARBA" id="ARBA00004406"/>
    </source>
</evidence>
<evidence type="ECO:0000256" key="15">
    <source>
        <dbReference type="SAM" id="Phobius"/>
    </source>
</evidence>
<dbReference type="InterPro" id="IPR036396">
    <property type="entry name" value="Cyt_P450_sf"/>
</dbReference>
<protein>
    <recommendedName>
        <fullName evidence="18">Cytochrome P450</fullName>
    </recommendedName>
</protein>
<comment type="subcellular location">
    <subcellularLocation>
        <location evidence="3">Endoplasmic reticulum membrane</location>
        <topology evidence="3">Peripheral membrane protein</topology>
    </subcellularLocation>
    <subcellularLocation>
        <location evidence="2">Microsome membrane</location>
        <topology evidence="2">Peripheral membrane protein</topology>
    </subcellularLocation>
</comment>
<evidence type="ECO:0000313" key="16">
    <source>
        <dbReference type="EMBL" id="KAB0791057.1"/>
    </source>
</evidence>
<dbReference type="FunCoup" id="A0A5N4A160">
    <property type="interactions" value="17"/>
</dbReference>
<keyword evidence="12 15" id="KW-0472">Membrane</keyword>
<dbReference type="GO" id="GO:0016705">
    <property type="term" value="F:oxidoreductase activity, acting on paired donors, with incorporation or reduction of molecular oxygen"/>
    <property type="evidence" value="ECO:0007669"/>
    <property type="project" value="InterPro"/>
</dbReference>
<sequence>MSLTSALLYFTSTVIATLVLLAALVALYFKRSWSFWRSRNVREFPVEFPYGNAKEIMTRTMSFGERIARLYEECQSLGLRYCGFYFFTKPMLMVTDVDLAKTILTKDFQHFTDHPFYVNEEVDPLSGHLFSLQGEKWRNLRAKLTPVFTSGKLKMMFQTIVGCSPEMVNLVGKGIGSPLDIKDIAERFTIDIIGTCAFGIECNTLLNPNSDFHKYGKRFFSSTPFEAFKSFSALTFPQIFHKFNLTLVKKDVAKFFTDIVFETVKYREENNIVRNDVMHLLLQLKNNISIEDDGDGKGHFTKKGDGNSLTMNELAAQAFVFFIAGFEAASITLTFCLYELAANMELQMKVKKEISKVLGRHGNKMSYEALMEMTYMEQCIYETLRVHPTISFISRLCTKTYKVPDSDLTINKGEQLHIPILGFQRDPQHFPDPLRFDPDRFSTENKTTRHPFSWLPFGEGPRICIGMKFGVLQTKVGLTALLMNYKFTVNPKTKRPIKLIPFGHSTKVDGGLWLDAVKEKI</sequence>
<keyword evidence="5 13" id="KW-0349">Heme</keyword>
<evidence type="ECO:0000256" key="6">
    <source>
        <dbReference type="ARBA" id="ARBA00022723"/>
    </source>
</evidence>
<evidence type="ECO:0000256" key="4">
    <source>
        <dbReference type="ARBA" id="ARBA00010617"/>
    </source>
</evidence>
<evidence type="ECO:0000256" key="1">
    <source>
        <dbReference type="ARBA" id="ARBA00001971"/>
    </source>
</evidence>
<dbReference type="Proteomes" id="UP000327044">
    <property type="component" value="Unassembled WGS sequence"/>
</dbReference>
<keyword evidence="11 14" id="KW-0503">Monooxygenase</keyword>
<keyword evidence="6 13" id="KW-0479">Metal-binding</keyword>
<dbReference type="FunFam" id="1.10.630.10:FF:000042">
    <property type="entry name" value="Cytochrome P450"/>
    <property type="match status" value="1"/>
</dbReference>
<keyword evidence="7" id="KW-0256">Endoplasmic reticulum</keyword>
<evidence type="ECO:0000256" key="13">
    <source>
        <dbReference type="PIRSR" id="PIRSR602401-1"/>
    </source>
</evidence>
<dbReference type="GO" id="GO:0005789">
    <property type="term" value="C:endoplasmic reticulum membrane"/>
    <property type="evidence" value="ECO:0007669"/>
    <property type="project" value="UniProtKB-SubCell"/>
</dbReference>
<dbReference type="InterPro" id="IPR017972">
    <property type="entry name" value="Cyt_P450_CS"/>
</dbReference>
<evidence type="ECO:0000256" key="5">
    <source>
        <dbReference type="ARBA" id="ARBA00022617"/>
    </source>
</evidence>
<comment type="cofactor">
    <cofactor evidence="1 13">
        <name>heme</name>
        <dbReference type="ChEBI" id="CHEBI:30413"/>
    </cofactor>
</comment>
<dbReference type="AlphaFoldDB" id="A0A5N4A160"/>
<keyword evidence="17" id="KW-1185">Reference proteome</keyword>
<dbReference type="SUPFAM" id="SSF48264">
    <property type="entry name" value="Cytochrome P450"/>
    <property type="match status" value="1"/>
</dbReference>
<evidence type="ECO:0000256" key="7">
    <source>
        <dbReference type="ARBA" id="ARBA00022824"/>
    </source>
</evidence>
<dbReference type="Gene3D" id="1.10.630.10">
    <property type="entry name" value="Cytochrome P450"/>
    <property type="match status" value="1"/>
</dbReference>
<dbReference type="EMBL" id="VVIM01000011">
    <property type="protein sequence ID" value="KAB0791057.1"/>
    <property type="molecule type" value="Genomic_DNA"/>
</dbReference>
<dbReference type="GO" id="GO:0020037">
    <property type="term" value="F:heme binding"/>
    <property type="evidence" value="ECO:0007669"/>
    <property type="project" value="InterPro"/>
</dbReference>
<evidence type="ECO:0000256" key="2">
    <source>
        <dbReference type="ARBA" id="ARBA00004174"/>
    </source>
</evidence>
<evidence type="ECO:0000313" key="17">
    <source>
        <dbReference type="Proteomes" id="UP000327044"/>
    </source>
</evidence>
<keyword evidence="15" id="KW-1133">Transmembrane helix</keyword>
<dbReference type="OrthoDB" id="2789670at2759"/>